<feature type="transmembrane region" description="Helical" evidence="10">
    <location>
        <begin position="135"/>
        <end position="154"/>
    </location>
</feature>
<dbReference type="PANTHER" id="PTHR30309">
    <property type="entry name" value="INNER MEMBRANE PROTEIN YGIH"/>
    <property type="match status" value="1"/>
</dbReference>
<keyword evidence="4 10" id="KW-0812">Transmembrane</keyword>
<evidence type="ECO:0000256" key="6">
    <source>
        <dbReference type="ARBA" id="ARBA00023098"/>
    </source>
</evidence>
<dbReference type="GO" id="GO:0016746">
    <property type="term" value="F:acyltransferase activity"/>
    <property type="evidence" value="ECO:0007669"/>
    <property type="project" value="UniProtKB-KW"/>
</dbReference>
<comment type="subunit">
    <text evidence="10">Probably interacts with PlsX.</text>
</comment>
<dbReference type="HAMAP" id="MF_01043">
    <property type="entry name" value="PlsY"/>
    <property type="match status" value="1"/>
</dbReference>
<evidence type="ECO:0000256" key="1">
    <source>
        <dbReference type="ARBA" id="ARBA00022475"/>
    </source>
</evidence>
<comment type="catalytic activity">
    <reaction evidence="10">
        <text>an acyl phosphate + sn-glycerol 3-phosphate = a 1-acyl-sn-glycero-3-phosphate + phosphate</text>
        <dbReference type="Rhea" id="RHEA:34075"/>
        <dbReference type="ChEBI" id="CHEBI:43474"/>
        <dbReference type="ChEBI" id="CHEBI:57597"/>
        <dbReference type="ChEBI" id="CHEBI:57970"/>
        <dbReference type="ChEBI" id="CHEBI:59918"/>
        <dbReference type="EC" id="2.3.1.275"/>
    </reaction>
</comment>
<comment type="caution">
    <text evidence="11">The sequence shown here is derived from an EMBL/GenBank/DDBJ whole genome shotgun (WGS) entry which is preliminary data.</text>
</comment>
<dbReference type="NCBIfam" id="TIGR00023">
    <property type="entry name" value="glycerol-3-phosphate 1-O-acyltransferase PlsY"/>
    <property type="match status" value="1"/>
</dbReference>
<protein>
    <recommendedName>
        <fullName evidence="10">Glycerol-3-phosphate acyltransferase</fullName>
    </recommendedName>
    <alternativeName>
        <fullName evidence="10">Acyl-PO4 G3P acyltransferase</fullName>
    </alternativeName>
    <alternativeName>
        <fullName evidence="10">Acyl-phosphate--glycerol-3-phosphate acyltransferase</fullName>
    </alternativeName>
    <alternativeName>
        <fullName evidence="10">G3P acyltransferase</fullName>
        <shortName evidence="10">GPAT</shortName>
        <ecNumber evidence="10">2.3.1.275</ecNumber>
    </alternativeName>
    <alternativeName>
        <fullName evidence="10">Lysophosphatidic acid synthase</fullName>
        <shortName evidence="10">LPA synthase</shortName>
    </alternativeName>
</protein>
<evidence type="ECO:0000256" key="8">
    <source>
        <dbReference type="ARBA" id="ARBA00023209"/>
    </source>
</evidence>
<keyword evidence="9 10" id="KW-1208">Phospholipid metabolism</keyword>
<keyword evidence="8 10" id="KW-0594">Phospholipid biosynthesis</keyword>
<comment type="similarity">
    <text evidence="10">Belongs to the PlsY family.</text>
</comment>
<keyword evidence="2 10" id="KW-0444">Lipid biosynthesis</keyword>
<feature type="transmembrane region" description="Helical" evidence="10">
    <location>
        <begin position="46"/>
        <end position="67"/>
    </location>
</feature>
<dbReference type="Proteomes" id="UP000060487">
    <property type="component" value="Unassembled WGS sequence"/>
</dbReference>
<gene>
    <name evidence="10 11" type="primary">plsY</name>
    <name evidence="11" type="ORF">ASN18_1636</name>
</gene>
<evidence type="ECO:0000313" key="12">
    <source>
        <dbReference type="Proteomes" id="UP000060487"/>
    </source>
</evidence>
<reference evidence="11 12" key="1">
    <citation type="submission" date="2015-11" db="EMBL/GenBank/DDBJ databases">
        <authorList>
            <person name="Lin W."/>
        </authorList>
    </citation>
    <scope>NUCLEOTIDE SEQUENCE [LARGE SCALE GENOMIC DNA]</scope>
    <source>
        <strain evidence="11 12">HCH-1</strain>
    </source>
</reference>
<dbReference type="Pfam" id="PF02660">
    <property type="entry name" value="G3P_acyltransf"/>
    <property type="match status" value="1"/>
</dbReference>
<comment type="subcellular location">
    <subcellularLocation>
        <location evidence="10">Cell membrane</location>
        <topology evidence="10">Multi-pass membrane protein</topology>
    </subcellularLocation>
</comment>
<keyword evidence="5 10" id="KW-1133">Transmembrane helix</keyword>
<dbReference type="PANTHER" id="PTHR30309:SF0">
    <property type="entry name" value="GLYCEROL-3-PHOSPHATE ACYLTRANSFERASE-RELATED"/>
    <property type="match status" value="1"/>
</dbReference>
<feature type="transmembrane region" description="Helical" evidence="10">
    <location>
        <begin position="104"/>
        <end position="128"/>
    </location>
</feature>
<evidence type="ECO:0000256" key="9">
    <source>
        <dbReference type="ARBA" id="ARBA00023264"/>
    </source>
</evidence>
<dbReference type="EMBL" id="LNQR01000058">
    <property type="protein sequence ID" value="KWT85925.1"/>
    <property type="molecule type" value="Genomic_DNA"/>
</dbReference>
<accession>A0ABR5SJC4</accession>
<evidence type="ECO:0000256" key="7">
    <source>
        <dbReference type="ARBA" id="ARBA00023136"/>
    </source>
</evidence>
<name>A0ABR5SJC4_9BACT</name>
<comment type="pathway">
    <text evidence="10">Lipid metabolism; phospholipid metabolism.</text>
</comment>
<evidence type="ECO:0000256" key="4">
    <source>
        <dbReference type="ARBA" id="ARBA00022692"/>
    </source>
</evidence>
<organism evidence="11 12">
    <name type="scientific">Candidatus Magnetominusculus xianensis</name>
    <dbReference type="NCBI Taxonomy" id="1748249"/>
    <lineage>
        <taxon>Bacteria</taxon>
        <taxon>Pseudomonadati</taxon>
        <taxon>Nitrospirota</taxon>
        <taxon>Nitrospiria</taxon>
        <taxon>Nitrospirales</taxon>
        <taxon>Nitrospiraceae</taxon>
        <taxon>Candidatus Magnetominusculus</taxon>
    </lineage>
</organism>
<keyword evidence="7 10" id="KW-0472">Membrane</keyword>
<evidence type="ECO:0000313" key="11">
    <source>
        <dbReference type="EMBL" id="KWT85925.1"/>
    </source>
</evidence>
<evidence type="ECO:0000256" key="10">
    <source>
        <dbReference type="HAMAP-Rule" id="MF_01043"/>
    </source>
</evidence>
<keyword evidence="6 10" id="KW-0443">Lipid metabolism</keyword>
<keyword evidence="12" id="KW-1185">Reference proteome</keyword>
<evidence type="ECO:0000256" key="3">
    <source>
        <dbReference type="ARBA" id="ARBA00022679"/>
    </source>
</evidence>
<keyword evidence="1 10" id="KW-1003">Cell membrane</keyword>
<dbReference type="SMART" id="SM01207">
    <property type="entry name" value="G3P_acyltransf"/>
    <property type="match status" value="1"/>
</dbReference>
<keyword evidence="11" id="KW-0012">Acyltransferase</keyword>
<feature type="transmembrane region" description="Helical" evidence="10">
    <location>
        <begin position="79"/>
        <end position="98"/>
    </location>
</feature>
<proteinExistence type="inferred from homology"/>
<comment type="function">
    <text evidence="10">Catalyzes the transfer of an acyl group from acyl-phosphate (acyl-PO(4)) to glycerol-3-phosphate (G3P) to form lysophosphatidic acid (LPA). This enzyme utilizes acyl-phosphate as fatty acyl donor, but not acyl-CoA or acyl-ACP.</text>
</comment>
<evidence type="ECO:0000256" key="2">
    <source>
        <dbReference type="ARBA" id="ARBA00022516"/>
    </source>
</evidence>
<keyword evidence="3 10" id="KW-0808">Transferase</keyword>
<sequence length="193" mass="20720">MTVLCMIGAFLLGSIPFGTIIAKTKGIDLRKTGSGNIGATNVLRSVGKWAAVFTLVGDMLKGVLAVVIARELSMGETAVGLIGICSILGHDFSVFSRFKGGKGVATSFGVLLVYSPAVGAATAAIWLIALAIWRYSSVSALIAFFFVPLNMYLFDYTERKLIYGIIIMLLIVIKHKDNIERLLKGTEASVRKK</sequence>
<dbReference type="EC" id="2.3.1.275" evidence="10"/>
<evidence type="ECO:0000256" key="5">
    <source>
        <dbReference type="ARBA" id="ARBA00022989"/>
    </source>
</evidence>
<dbReference type="InterPro" id="IPR003811">
    <property type="entry name" value="G3P_acylTferase_PlsY"/>
</dbReference>